<accession>A0A9Q1LXV9</accession>
<evidence type="ECO:0000256" key="5">
    <source>
        <dbReference type="ARBA" id="ARBA00023163"/>
    </source>
</evidence>
<evidence type="ECO:0000256" key="12">
    <source>
        <dbReference type="SAM" id="MobiDB-lite"/>
    </source>
</evidence>
<evidence type="ECO:0000256" key="2">
    <source>
        <dbReference type="ARBA" id="ARBA00023015"/>
    </source>
</evidence>
<comment type="similarity">
    <text evidence="7 10">Belongs to the HD-ZIP homeobox family. Class I subfamily.</text>
</comment>
<evidence type="ECO:0000256" key="11">
    <source>
        <dbReference type="SAM" id="Coils"/>
    </source>
</evidence>
<comment type="subcellular location">
    <subcellularLocation>
        <location evidence="1 8 9">Nucleus</location>
    </subcellularLocation>
</comment>
<feature type="coiled-coil region" evidence="11">
    <location>
        <begin position="158"/>
        <end position="199"/>
    </location>
</feature>
<dbReference type="SMART" id="SM00389">
    <property type="entry name" value="HOX"/>
    <property type="match status" value="1"/>
</dbReference>
<evidence type="ECO:0000256" key="9">
    <source>
        <dbReference type="RuleBase" id="RU000682"/>
    </source>
</evidence>
<dbReference type="InterPro" id="IPR003106">
    <property type="entry name" value="Leu_zip_homeo"/>
</dbReference>
<keyword evidence="11" id="KW-0175">Coiled coil</keyword>
<evidence type="ECO:0000256" key="1">
    <source>
        <dbReference type="ARBA" id="ARBA00004123"/>
    </source>
</evidence>
<dbReference type="PANTHER" id="PTHR24326:SF573">
    <property type="entry name" value="HOMEOBOX-LEUCINE ZIPPER PROTEIN"/>
    <property type="match status" value="1"/>
</dbReference>
<dbReference type="CDD" id="cd00086">
    <property type="entry name" value="homeodomain"/>
    <property type="match status" value="1"/>
</dbReference>
<dbReference type="SUPFAM" id="SSF46689">
    <property type="entry name" value="Homeodomain-like"/>
    <property type="match status" value="1"/>
</dbReference>
<dbReference type="AlphaFoldDB" id="A0A9Q1LXV9"/>
<dbReference type="InterPro" id="IPR045224">
    <property type="entry name" value="HDZip_class_I_plant"/>
</dbReference>
<sequence>MKIDRLKEENDFEEDNTKKKKEKKRDGNLVNRKEEAKSECNMAFVPAAAEDNDLPPSFPSVFPTSSAPHQEFQGISSVLMRRAMSFDHQDSRAGDIDMSDDDGSSQLLGEKKRRLNLEQVKALERSFEIGNKLEPERKMQLARALGLKPRQIAIWFQNRRARCKTKQLEKDYEILKRQCDKIKADNDALKTQNKKLHSELQLTLRNRESAGGTPILFNLNKENEGSNWNNGSGDENGTIIDVNLGTTTRTSSTNSPHNNHDVFPTANFKIEQTVPGEGFFNMFTNVEDQTNFWPLPVQQHFY</sequence>
<dbReference type="Proteomes" id="UP001152561">
    <property type="component" value="Unassembled WGS sequence"/>
</dbReference>
<evidence type="ECO:0000256" key="10">
    <source>
        <dbReference type="RuleBase" id="RU369038"/>
    </source>
</evidence>
<dbReference type="PROSITE" id="PS50071">
    <property type="entry name" value="HOMEOBOX_2"/>
    <property type="match status" value="1"/>
</dbReference>
<protein>
    <recommendedName>
        <fullName evidence="10">Homeobox-leucine zipper protein</fullName>
    </recommendedName>
    <alternativeName>
        <fullName evidence="10">HD-ZIP protein</fullName>
    </alternativeName>
    <alternativeName>
        <fullName evidence="10">Homeodomain transcription factor</fullName>
    </alternativeName>
</protein>
<feature type="domain" description="Homeobox" evidence="13">
    <location>
        <begin position="110"/>
        <end position="166"/>
    </location>
</feature>
<keyword evidence="4 8" id="KW-0371">Homeobox</keyword>
<evidence type="ECO:0000256" key="8">
    <source>
        <dbReference type="PROSITE-ProRule" id="PRU00108"/>
    </source>
</evidence>
<dbReference type="FunFam" id="1.10.10.60:FF:000200">
    <property type="entry name" value="Homeobox-leucine zipper protein ATHB-13"/>
    <property type="match status" value="1"/>
</dbReference>
<feature type="region of interest" description="Disordered" evidence="12">
    <location>
        <begin position="1"/>
        <end position="38"/>
    </location>
</feature>
<dbReference type="GO" id="GO:0000981">
    <property type="term" value="F:DNA-binding transcription factor activity, RNA polymerase II-specific"/>
    <property type="evidence" value="ECO:0007669"/>
    <property type="project" value="UniProtKB-UniRule"/>
</dbReference>
<organism evidence="14 15">
    <name type="scientific">Anisodus acutangulus</name>
    <dbReference type="NCBI Taxonomy" id="402998"/>
    <lineage>
        <taxon>Eukaryota</taxon>
        <taxon>Viridiplantae</taxon>
        <taxon>Streptophyta</taxon>
        <taxon>Embryophyta</taxon>
        <taxon>Tracheophyta</taxon>
        <taxon>Spermatophyta</taxon>
        <taxon>Magnoliopsida</taxon>
        <taxon>eudicotyledons</taxon>
        <taxon>Gunneridae</taxon>
        <taxon>Pentapetalae</taxon>
        <taxon>asterids</taxon>
        <taxon>lamiids</taxon>
        <taxon>Solanales</taxon>
        <taxon>Solanaceae</taxon>
        <taxon>Solanoideae</taxon>
        <taxon>Hyoscyameae</taxon>
        <taxon>Anisodus</taxon>
    </lineage>
</organism>
<proteinExistence type="inferred from homology"/>
<feature type="compositionally biased region" description="Basic and acidic residues" evidence="12">
    <location>
        <begin position="24"/>
        <end position="38"/>
    </location>
</feature>
<dbReference type="InterPro" id="IPR001356">
    <property type="entry name" value="HD"/>
</dbReference>
<comment type="caution">
    <text evidence="14">The sequence shown here is derived from an EMBL/GenBank/DDBJ whole genome shotgun (WGS) entry which is preliminary data.</text>
</comment>
<dbReference type="Gene3D" id="1.10.10.60">
    <property type="entry name" value="Homeodomain-like"/>
    <property type="match status" value="1"/>
</dbReference>
<evidence type="ECO:0000256" key="4">
    <source>
        <dbReference type="ARBA" id="ARBA00023155"/>
    </source>
</evidence>
<dbReference type="GO" id="GO:0043565">
    <property type="term" value="F:sequence-specific DNA binding"/>
    <property type="evidence" value="ECO:0007669"/>
    <property type="project" value="InterPro"/>
</dbReference>
<dbReference type="GO" id="GO:0005634">
    <property type="term" value="C:nucleus"/>
    <property type="evidence" value="ECO:0007669"/>
    <property type="project" value="UniProtKB-SubCell"/>
</dbReference>
<dbReference type="PRINTS" id="PR00031">
    <property type="entry name" value="HTHREPRESSR"/>
</dbReference>
<evidence type="ECO:0000259" key="13">
    <source>
        <dbReference type="PROSITE" id="PS50071"/>
    </source>
</evidence>
<keyword evidence="6 8" id="KW-0539">Nucleus</keyword>
<dbReference type="Pfam" id="PF00046">
    <property type="entry name" value="Homeodomain"/>
    <property type="match status" value="1"/>
</dbReference>
<keyword evidence="5 10" id="KW-0804">Transcription</keyword>
<dbReference type="GO" id="GO:0045893">
    <property type="term" value="P:positive regulation of DNA-templated transcription"/>
    <property type="evidence" value="ECO:0007669"/>
    <property type="project" value="TreeGrafter"/>
</dbReference>
<keyword evidence="15" id="KW-1185">Reference proteome</keyword>
<dbReference type="OrthoDB" id="6159439at2759"/>
<reference evidence="15" key="1">
    <citation type="journal article" date="2023" name="Proc. Natl. Acad. Sci. U.S.A.">
        <title>Genomic and structural basis for evolution of tropane alkaloid biosynthesis.</title>
        <authorList>
            <person name="Wanga Y.-J."/>
            <person name="Taina T."/>
            <person name="Yua J.-Y."/>
            <person name="Lia J."/>
            <person name="Xua B."/>
            <person name="Chenc J."/>
            <person name="D'Auriad J.C."/>
            <person name="Huanga J.-P."/>
            <person name="Huanga S.-X."/>
        </authorList>
    </citation>
    <scope>NUCLEOTIDE SEQUENCE [LARGE SCALE GENOMIC DNA]</scope>
    <source>
        <strain evidence="15">cv. KIB-2019</strain>
    </source>
</reference>
<name>A0A9Q1LXV9_9SOLA</name>
<dbReference type="InterPro" id="IPR009057">
    <property type="entry name" value="Homeodomain-like_sf"/>
</dbReference>
<keyword evidence="2 10" id="KW-0805">Transcription regulation</keyword>
<dbReference type="EMBL" id="JAJAGQ010000013">
    <property type="protein sequence ID" value="KAJ8544945.1"/>
    <property type="molecule type" value="Genomic_DNA"/>
</dbReference>
<evidence type="ECO:0000256" key="6">
    <source>
        <dbReference type="ARBA" id="ARBA00023242"/>
    </source>
</evidence>
<dbReference type="PROSITE" id="PS00027">
    <property type="entry name" value="HOMEOBOX_1"/>
    <property type="match status" value="1"/>
</dbReference>
<evidence type="ECO:0000256" key="7">
    <source>
        <dbReference type="ARBA" id="ARBA00025748"/>
    </source>
</evidence>
<evidence type="ECO:0000313" key="14">
    <source>
        <dbReference type="EMBL" id="KAJ8544945.1"/>
    </source>
</evidence>
<dbReference type="InterPro" id="IPR017970">
    <property type="entry name" value="Homeobox_CS"/>
</dbReference>
<comment type="function">
    <text evidence="10">Transcription factor.</text>
</comment>
<dbReference type="PANTHER" id="PTHR24326">
    <property type="entry name" value="HOMEOBOX-LEUCINE ZIPPER PROTEIN"/>
    <property type="match status" value="1"/>
</dbReference>
<dbReference type="InterPro" id="IPR000047">
    <property type="entry name" value="HTH_motif"/>
</dbReference>
<keyword evidence="3 8" id="KW-0238">DNA-binding</keyword>
<gene>
    <name evidence="14" type="ORF">K7X08_017528</name>
</gene>
<evidence type="ECO:0000256" key="3">
    <source>
        <dbReference type="ARBA" id="ARBA00023125"/>
    </source>
</evidence>
<dbReference type="Pfam" id="PF02183">
    <property type="entry name" value="HALZ"/>
    <property type="match status" value="1"/>
</dbReference>
<feature type="DNA-binding region" description="Homeobox" evidence="8">
    <location>
        <begin position="112"/>
        <end position="167"/>
    </location>
</feature>
<evidence type="ECO:0000313" key="15">
    <source>
        <dbReference type="Proteomes" id="UP001152561"/>
    </source>
</evidence>